<evidence type="ECO:0000256" key="1">
    <source>
        <dbReference type="ARBA" id="ARBA00022598"/>
    </source>
</evidence>
<dbReference type="EC" id="6.3.4.-" evidence="3"/>
<keyword evidence="1 3" id="KW-0436">Ligase</keyword>
<dbReference type="HAMAP" id="MF_01539">
    <property type="entry name" value="TmcAL"/>
    <property type="match status" value="1"/>
</dbReference>
<dbReference type="Proteomes" id="UP000076476">
    <property type="component" value="Unassembled WGS sequence"/>
</dbReference>
<reference evidence="4 5" key="1">
    <citation type="submission" date="2016-04" db="EMBL/GenBank/DDBJ databases">
        <title>Draft genome sequence of Aeribacillus pallidus 8m3 from petroleum reservoir.</title>
        <authorList>
            <person name="Poltaraus A.B."/>
            <person name="Nazina T.N."/>
            <person name="Tourova T.P."/>
            <person name="Malakho S.M."/>
            <person name="Korshunova A.V."/>
            <person name="Sokolova D.S."/>
        </authorList>
    </citation>
    <scope>NUCLEOTIDE SEQUENCE [LARGE SCALE GENOMIC DNA]</scope>
    <source>
        <strain evidence="4 5">8m3</strain>
    </source>
</reference>
<dbReference type="GO" id="GO:0000049">
    <property type="term" value="F:tRNA binding"/>
    <property type="evidence" value="ECO:0007669"/>
    <property type="project" value="UniProtKB-KW"/>
</dbReference>
<dbReference type="Pfam" id="PF05636">
    <property type="entry name" value="HIGH_NTase1"/>
    <property type="match status" value="1"/>
</dbReference>
<evidence type="ECO:0000256" key="3">
    <source>
        <dbReference type="HAMAP-Rule" id="MF_01539"/>
    </source>
</evidence>
<dbReference type="GO" id="GO:0006400">
    <property type="term" value="P:tRNA modification"/>
    <property type="evidence" value="ECO:0007669"/>
    <property type="project" value="UniProtKB-UniRule"/>
</dbReference>
<keyword evidence="3" id="KW-0694">RNA-binding</keyword>
<sequence>MKAVGIVVEYNPFHNGHLHHLAESKKKANADIVIAVMSGHFLQRGEPALVSKWARTEMALAGGADLVFELPFAFSTQSAEIFASGAVSILDALGCDSLCFGSEVGKIDAFLETYELLEKRSDDFVQLLKTALSKGNSYPKAVSIAFQKIASGEKTLLDLSKPNNILGFQYVKAIVQQKSSMKPLTIERIGAGYHDESYHHPSIASATSIRKNIVHEQNLSSMKHYVPESSFRILLNYKQTYSAFHDWELYFPFLKYSILSKTLTELKEIYEMDEGLEHRVVHHIKRAASFHQFLSLLKTKRYTWTRLQRLCTYLLTNTKKEEMASILKTKKAPYIRLLGMSGRGQSYLQAVKKQLELPLISKVSSYSSDVLEMDLRATNVYALILNEPAATEFMKLEYTMPPIRYGLP</sequence>
<keyword evidence="3" id="KW-0820">tRNA-binding</keyword>
<keyword evidence="5" id="KW-1185">Reference proteome</keyword>
<dbReference type="AlphaFoldDB" id="A0A161ZS24"/>
<dbReference type="NCBIfam" id="NF010191">
    <property type="entry name" value="PRK13670.1"/>
    <property type="match status" value="1"/>
</dbReference>
<feature type="binding site" evidence="3">
    <location>
        <position position="163"/>
    </location>
    <ligand>
        <name>ATP</name>
        <dbReference type="ChEBI" id="CHEBI:30616"/>
    </ligand>
</feature>
<comment type="subcellular location">
    <subcellularLocation>
        <location evidence="3">Cytoplasm</location>
    </subcellularLocation>
</comment>
<dbReference type="InterPro" id="IPR014729">
    <property type="entry name" value="Rossmann-like_a/b/a_fold"/>
</dbReference>
<comment type="catalytic activity">
    <reaction evidence="3">
        <text>cytidine(34) in elongator tRNA(Met) + acetate + ATP = N(4)-acetylcytidine(34) in elongator tRNA(Met) + AMP + diphosphate</text>
        <dbReference type="Rhea" id="RHEA:58144"/>
        <dbReference type="Rhea" id="RHEA-COMP:10693"/>
        <dbReference type="Rhea" id="RHEA-COMP:10694"/>
        <dbReference type="ChEBI" id="CHEBI:30089"/>
        <dbReference type="ChEBI" id="CHEBI:30616"/>
        <dbReference type="ChEBI" id="CHEBI:33019"/>
        <dbReference type="ChEBI" id="CHEBI:74900"/>
        <dbReference type="ChEBI" id="CHEBI:82748"/>
        <dbReference type="ChEBI" id="CHEBI:456215"/>
    </reaction>
</comment>
<feature type="binding site" evidence="3">
    <location>
        <begin position="7"/>
        <end position="20"/>
    </location>
    <ligand>
        <name>ATP</name>
        <dbReference type="ChEBI" id="CHEBI:30616"/>
    </ligand>
</feature>
<name>A0A161ZS24_9BACI</name>
<feature type="binding site" evidence="3">
    <location>
        <begin position="188"/>
        <end position="189"/>
    </location>
    <ligand>
        <name>ATP</name>
        <dbReference type="ChEBI" id="CHEBI:30616"/>
    </ligand>
</feature>
<dbReference type="GO" id="GO:0016879">
    <property type="term" value="F:ligase activity, forming carbon-nitrogen bonds"/>
    <property type="evidence" value="ECO:0007669"/>
    <property type="project" value="UniProtKB-UniRule"/>
</dbReference>
<feature type="binding site" evidence="3">
    <location>
        <position position="101"/>
    </location>
    <ligand>
        <name>ATP</name>
        <dbReference type="ChEBI" id="CHEBI:30616"/>
    </ligand>
</feature>
<dbReference type="GO" id="GO:0005524">
    <property type="term" value="F:ATP binding"/>
    <property type="evidence" value="ECO:0007669"/>
    <property type="project" value="UniProtKB-KW"/>
</dbReference>
<evidence type="ECO:0000313" key="4">
    <source>
        <dbReference type="EMBL" id="KZN95777.1"/>
    </source>
</evidence>
<comment type="caution">
    <text evidence="4">The sequence shown here is derived from an EMBL/GenBank/DDBJ whole genome shotgun (WGS) entry which is preliminary data.</text>
</comment>
<dbReference type="STRING" id="33936.AZI98_11925"/>
<dbReference type="Gene3D" id="3.40.50.620">
    <property type="entry name" value="HUPs"/>
    <property type="match status" value="1"/>
</dbReference>
<dbReference type="GO" id="GO:0005737">
    <property type="term" value="C:cytoplasm"/>
    <property type="evidence" value="ECO:0007669"/>
    <property type="project" value="UniProtKB-SubCell"/>
</dbReference>
<comment type="similarity">
    <text evidence="3">Belongs to the TmcAL family.</text>
</comment>
<dbReference type="PANTHER" id="PTHR37825">
    <property type="entry name" value="TRNA(MET) CYTIDINE ACETATE LIGASE"/>
    <property type="match status" value="1"/>
</dbReference>
<dbReference type="EMBL" id="LWBR01000035">
    <property type="protein sequence ID" value="KZN95777.1"/>
    <property type="molecule type" value="Genomic_DNA"/>
</dbReference>
<dbReference type="SUPFAM" id="SSF52374">
    <property type="entry name" value="Nucleotidylyl transferase"/>
    <property type="match status" value="1"/>
</dbReference>
<dbReference type="InterPro" id="IPR008513">
    <property type="entry name" value="tRNA(Met)_cyd_acetate_ligase"/>
</dbReference>
<accession>A0A161ZS24</accession>
<proteinExistence type="inferred from homology"/>
<gene>
    <name evidence="3" type="primary">tmcAL</name>
    <name evidence="4" type="ORF">AZI98_11925</name>
</gene>
<dbReference type="PANTHER" id="PTHR37825:SF1">
    <property type="entry name" value="TRNA(MET) CYTIDINE ACETATE LIGASE"/>
    <property type="match status" value="1"/>
</dbReference>
<keyword evidence="3" id="KW-0963">Cytoplasm</keyword>
<evidence type="ECO:0000313" key="5">
    <source>
        <dbReference type="Proteomes" id="UP000076476"/>
    </source>
</evidence>
<dbReference type="OrthoDB" id="9769796at2"/>
<keyword evidence="3" id="KW-0067">ATP-binding</keyword>
<keyword evidence="3" id="KW-0547">Nucleotide-binding</keyword>
<protein>
    <recommendedName>
        <fullName evidence="3">tRNA(Met) cytidine acetate ligase</fullName>
        <ecNumber evidence="3">6.3.4.-</ecNumber>
    </recommendedName>
</protein>
<organism evidence="4 5">
    <name type="scientific">Aeribacillus pallidus</name>
    <dbReference type="NCBI Taxonomy" id="33936"/>
    <lineage>
        <taxon>Bacteria</taxon>
        <taxon>Bacillati</taxon>
        <taxon>Bacillota</taxon>
        <taxon>Bacilli</taxon>
        <taxon>Bacillales</taxon>
        <taxon>Bacillaceae</taxon>
        <taxon>Aeribacillus</taxon>
    </lineage>
</organism>
<comment type="function">
    <text evidence="3">Catalyzes the formation of N(4)-acetylcytidine (ac(4)C) at the wobble position of elongator tRNA(Met), using acetate and ATP as substrates. First activates an acetate ion to form acetyladenylate (Ac-AMP) and then transfers the acetyl group to tRNA to form ac(4)C34.</text>
</comment>
<keyword evidence="2 3" id="KW-0819">tRNA processing</keyword>
<dbReference type="RefSeq" id="WP_063388511.1">
    <property type="nucleotide sequence ID" value="NZ_LWBR01000035.1"/>
</dbReference>
<evidence type="ECO:0000256" key="2">
    <source>
        <dbReference type="ARBA" id="ARBA00022694"/>
    </source>
</evidence>